<evidence type="ECO:0000256" key="1">
    <source>
        <dbReference type="ARBA" id="ARBA00001947"/>
    </source>
</evidence>
<dbReference type="GO" id="GO:0005737">
    <property type="term" value="C:cytoplasm"/>
    <property type="evidence" value="ECO:0007669"/>
    <property type="project" value="TreeGrafter"/>
</dbReference>
<feature type="domain" description="Alcohol dehydrogenase-like C-terminal" evidence="6">
    <location>
        <begin position="192"/>
        <end position="320"/>
    </location>
</feature>
<organism evidence="8">
    <name type="scientific">Hirondellea gigas</name>
    <dbReference type="NCBI Taxonomy" id="1518452"/>
    <lineage>
        <taxon>Eukaryota</taxon>
        <taxon>Metazoa</taxon>
        <taxon>Ecdysozoa</taxon>
        <taxon>Arthropoda</taxon>
        <taxon>Crustacea</taxon>
        <taxon>Multicrustacea</taxon>
        <taxon>Malacostraca</taxon>
        <taxon>Eumalacostraca</taxon>
        <taxon>Peracarida</taxon>
        <taxon>Amphipoda</taxon>
        <taxon>Amphilochidea</taxon>
        <taxon>Lysianassida</taxon>
        <taxon>Lysianassidira</taxon>
        <taxon>Lysianassoidea</taxon>
        <taxon>Lysianassidae</taxon>
        <taxon>Hirondellea</taxon>
    </lineage>
</organism>
<sequence>MAVLLRAKRASVVAKEKMKIEYVDVLKPQGTEVVVKISHAGVCHSDVHAFEHSSVYALYPFPQNPGHEILGTVFSIGPEANGADEELKEGTSVLVYPWISCDECDRCEQGWHNWCLSGKSRTIGGARAGECGYGEYVTVPHPKFLISSAGIEPELAVILPCCGLTSYSAVKESQSSKISCSDGVVVIIGTGGLGLMGIQWAKKISKQTVVGVDISDSALKIATDYGADFVVNSKNTPDVSAFIKSLDIKNKTVEAVIDFVNNVHTHKLANSLCVRGSNLVIVGIAGGAFETNLMMIPLRGVRIQGVFVGSIPDLKELVEICRGGGIRSIVTKRRPLAEIQDALADLQTGKIVGRSILVL</sequence>
<evidence type="ECO:0000256" key="4">
    <source>
        <dbReference type="ARBA" id="ARBA00022833"/>
    </source>
</evidence>
<dbReference type="Gene3D" id="3.40.50.720">
    <property type="entry name" value="NAD(P)-binding Rossmann-like Domain"/>
    <property type="match status" value="1"/>
</dbReference>
<dbReference type="Pfam" id="PF08240">
    <property type="entry name" value="ADH_N"/>
    <property type="match status" value="1"/>
</dbReference>
<keyword evidence="3" id="KW-0479">Metal-binding</keyword>
<dbReference type="InterPro" id="IPR013154">
    <property type="entry name" value="ADH-like_N"/>
</dbReference>
<dbReference type="AlphaFoldDB" id="A0A6A7GBC8"/>
<dbReference type="InterPro" id="IPR036291">
    <property type="entry name" value="NAD(P)-bd_dom_sf"/>
</dbReference>
<dbReference type="EMBL" id="IACT01009477">
    <property type="protein sequence ID" value="LAC28587.1"/>
    <property type="molecule type" value="mRNA"/>
</dbReference>
<name>A0A6A7GBC8_9CRUS</name>
<comment type="similarity">
    <text evidence="2">Belongs to the zinc-containing alcohol dehydrogenase family.</text>
</comment>
<dbReference type="PANTHER" id="PTHR42940">
    <property type="entry name" value="ALCOHOL DEHYDROGENASE 1-RELATED"/>
    <property type="match status" value="1"/>
</dbReference>
<keyword evidence="4" id="KW-0862">Zinc</keyword>
<dbReference type="Gene3D" id="3.90.180.10">
    <property type="entry name" value="Medium-chain alcohol dehydrogenases, catalytic domain"/>
    <property type="match status" value="1"/>
</dbReference>
<evidence type="ECO:0000313" key="8">
    <source>
        <dbReference type="EMBL" id="LAC28587.1"/>
    </source>
</evidence>
<dbReference type="Pfam" id="PF00107">
    <property type="entry name" value="ADH_zinc_N"/>
    <property type="match status" value="1"/>
</dbReference>
<comment type="cofactor">
    <cofactor evidence="1">
        <name>Zn(2+)</name>
        <dbReference type="ChEBI" id="CHEBI:29105"/>
    </cofactor>
</comment>
<keyword evidence="5" id="KW-0560">Oxidoreductase</keyword>
<accession>A0A6A7GBC8</accession>
<reference evidence="8" key="1">
    <citation type="submission" date="2017-11" db="EMBL/GenBank/DDBJ databases">
        <title>The sensing device of the deep-sea amphipod.</title>
        <authorList>
            <person name="Kobayashi H."/>
            <person name="Nagahama T."/>
            <person name="Arai W."/>
            <person name="Sasagawa Y."/>
            <person name="Umeda M."/>
            <person name="Hayashi T."/>
            <person name="Nikaido I."/>
            <person name="Watanabe H."/>
            <person name="Oguri K."/>
            <person name="Kitazato H."/>
            <person name="Fujioka K."/>
            <person name="Kido Y."/>
            <person name="Takami H."/>
        </authorList>
    </citation>
    <scope>NUCLEOTIDE SEQUENCE</scope>
    <source>
        <tissue evidence="8">Whole body</tissue>
    </source>
</reference>
<proteinExistence type="evidence at transcript level"/>
<dbReference type="GO" id="GO:0046872">
    <property type="term" value="F:metal ion binding"/>
    <property type="evidence" value="ECO:0007669"/>
    <property type="project" value="UniProtKB-KW"/>
</dbReference>
<dbReference type="InterPro" id="IPR011032">
    <property type="entry name" value="GroES-like_sf"/>
</dbReference>
<protein>
    <submittedName>
        <fullName evidence="8">Zn-dependent alcohol dehydrogenase</fullName>
    </submittedName>
</protein>
<dbReference type="SUPFAM" id="SSF51735">
    <property type="entry name" value="NAD(P)-binding Rossmann-fold domains"/>
    <property type="match status" value="1"/>
</dbReference>
<evidence type="ECO:0000256" key="3">
    <source>
        <dbReference type="ARBA" id="ARBA00022723"/>
    </source>
</evidence>
<evidence type="ECO:0000259" key="6">
    <source>
        <dbReference type="Pfam" id="PF00107"/>
    </source>
</evidence>
<evidence type="ECO:0000259" key="7">
    <source>
        <dbReference type="Pfam" id="PF08240"/>
    </source>
</evidence>
<dbReference type="SUPFAM" id="SSF50129">
    <property type="entry name" value="GroES-like"/>
    <property type="match status" value="1"/>
</dbReference>
<dbReference type="GO" id="GO:0004022">
    <property type="term" value="F:alcohol dehydrogenase (NAD+) activity"/>
    <property type="evidence" value="ECO:0007669"/>
    <property type="project" value="TreeGrafter"/>
</dbReference>
<evidence type="ECO:0000256" key="5">
    <source>
        <dbReference type="ARBA" id="ARBA00023002"/>
    </source>
</evidence>
<dbReference type="PANTHER" id="PTHR42940:SF8">
    <property type="entry name" value="VACUOLAR PROTEIN SORTING-ASSOCIATED PROTEIN 11"/>
    <property type="match status" value="1"/>
</dbReference>
<feature type="domain" description="Alcohol dehydrogenase-like N-terminal" evidence="7">
    <location>
        <begin position="31"/>
        <end position="142"/>
    </location>
</feature>
<evidence type="ECO:0000256" key="2">
    <source>
        <dbReference type="ARBA" id="ARBA00008072"/>
    </source>
</evidence>
<dbReference type="InterPro" id="IPR013149">
    <property type="entry name" value="ADH-like_C"/>
</dbReference>